<evidence type="ECO:0000256" key="3">
    <source>
        <dbReference type="ARBA" id="ARBA00022676"/>
    </source>
</evidence>
<feature type="transmembrane region" description="Helical" evidence="8">
    <location>
        <begin position="172"/>
        <end position="202"/>
    </location>
</feature>
<evidence type="ECO:0000256" key="2">
    <source>
        <dbReference type="ARBA" id="ARBA00022475"/>
    </source>
</evidence>
<dbReference type="AlphaFoldDB" id="A0A6M5Z3A2"/>
<evidence type="ECO:0000256" key="5">
    <source>
        <dbReference type="ARBA" id="ARBA00022692"/>
    </source>
</evidence>
<feature type="transmembrane region" description="Helical" evidence="8">
    <location>
        <begin position="390"/>
        <end position="409"/>
    </location>
</feature>
<dbReference type="PANTHER" id="PTHR33908">
    <property type="entry name" value="MANNOSYLTRANSFERASE YKCB-RELATED"/>
    <property type="match status" value="1"/>
</dbReference>
<dbReference type="Proteomes" id="UP000503447">
    <property type="component" value="Chromosome"/>
</dbReference>
<feature type="transmembrane region" description="Helical" evidence="8">
    <location>
        <begin position="85"/>
        <end position="106"/>
    </location>
</feature>
<name>A0A6M5Z3A2_9BACT</name>
<comment type="subcellular location">
    <subcellularLocation>
        <location evidence="1">Cell membrane</location>
        <topology evidence="1">Multi-pass membrane protein</topology>
    </subcellularLocation>
</comment>
<keyword evidence="6 8" id="KW-1133">Transmembrane helix</keyword>
<keyword evidence="5 8" id="KW-0812">Transmembrane</keyword>
<proteinExistence type="predicted"/>
<dbReference type="PANTHER" id="PTHR33908:SF11">
    <property type="entry name" value="MEMBRANE PROTEIN"/>
    <property type="match status" value="1"/>
</dbReference>
<dbReference type="GO" id="GO:0016763">
    <property type="term" value="F:pentosyltransferase activity"/>
    <property type="evidence" value="ECO:0007669"/>
    <property type="project" value="TreeGrafter"/>
</dbReference>
<evidence type="ECO:0000256" key="4">
    <source>
        <dbReference type="ARBA" id="ARBA00022679"/>
    </source>
</evidence>
<keyword evidence="4" id="KW-0808">Transferase</keyword>
<dbReference type="RefSeq" id="WP_171475424.1">
    <property type="nucleotide sequence ID" value="NZ_CP053452.2"/>
</dbReference>
<gene>
    <name evidence="9" type="ORF">FTUN_8361</name>
</gene>
<feature type="transmembrane region" description="Helical" evidence="8">
    <location>
        <begin position="421"/>
        <end position="441"/>
    </location>
</feature>
<dbReference type="GO" id="GO:0009103">
    <property type="term" value="P:lipopolysaccharide biosynthetic process"/>
    <property type="evidence" value="ECO:0007669"/>
    <property type="project" value="UniProtKB-ARBA"/>
</dbReference>
<evidence type="ECO:0000313" key="10">
    <source>
        <dbReference type="Proteomes" id="UP000503447"/>
    </source>
</evidence>
<keyword evidence="10" id="KW-1185">Reference proteome</keyword>
<dbReference type="InterPro" id="IPR050297">
    <property type="entry name" value="LipidA_mod_glycosyltrf_83"/>
</dbReference>
<sequence>MYRQILTHPITMAALVTLANAVKPVTVDDTAYIIYARHIAAHPTDPYGFPIFWWFAPEPAMGVLCPPVVPYWLAGGVALFGDSPALLKLWVFPFVWLLAWALRALVRRFARGTETFALPLLILSPAVLPTVNLMLDVPAAALAMAAVELFIRACRPRTSELPTGIDGRPNRLLAVAAGLVAGLAMQTKYSAFVAPAVIMWFGLTHRRAVTAVVAVCACGAVFAGWELCLVEKYGQSHFWFHATAPSDPPPGENKFSAALAEKFELIGFLAGHFGCLAVGAGLVAGSALRVPRRWLVGTAVIWSVGFVLVATLPRRWTVWDGDVTLTTAFWQASGALWFASVTACATALLLRVKRGVGFRLRPDTIFLIGWLAIEVAAALALTPFPAARRVIGTTLVAGLVAARAAGRIARARPGRRPSRGVLALGIAAGIAVAAIDVLDAFPEQVCAEMSADVTRDRPDTATVWYAGHWGFQHYCEREGMRPLVAGESVVRAGDYVVLPIHPDGGFHRPYTGFTVKEPLREGDEVAVIVWDDPLSAKTVPNFYGGVDPVAGRDHPRLRVRVYRLRADWAP</sequence>
<keyword evidence="2" id="KW-1003">Cell membrane</keyword>
<dbReference type="KEGG" id="ftj:FTUN_8361"/>
<feature type="transmembrane region" description="Helical" evidence="8">
    <location>
        <begin position="208"/>
        <end position="230"/>
    </location>
</feature>
<organism evidence="9 10">
    <name type="scientific">Frigoriglobus tundricola</name>
    <dbReference type="NCBI Taxonomy" id="2774151"/>
    <lineage>
        <taxon>Bacteria</taxon>
        <taxon>Pseudomonadati</taxon>
        <taxon>Planctomycetota</taxon>
        <taxon>Planctomycetia</taxon>
        <taxon>Gemmatales</taxon>
        <taxon>Gemmataceae</taxon>
        <taxon>Frigoriglobus</taxon>
    </lineage>
</organism>
<protein>
    <submittedName>
        <fullName evidence="9">Uncharacterized protein</fullName>
    </submittedName>
</protein>
<accession>A0A6M5Z3A2</accession>
<evidence type="ECO:0000313" key="9">
    <source>
        <dbReference type="EMBL" id="QJX00729.1"/>
    </source>
</evidence>
<keyword evidence="7 8" id="KW-0472">Membrane</keyword>
<feature type="transmembrane region" description="Helical" evidence="8">
    <location>
        <begin position="294"/>
        <end position="312"/>
    </location>
</feature>
<evidence type="ECO:0000256" key="6">
    <source>
        <dbReference type="ARBA" id="ARBA00022989"/>
    </source>
</evidence>
<evidence type="ECO:0000256" key="1">
    <source>
        <dbReference type="ARBA" id="ARBA00004651"/>
    </source>
</evidence>
<evidence type="ECO:0000256" key="7">
    <source>
        <dbReference type="ARBA" id="ARBA00023136"/>
    </source>
</evidence>
<dbReference type="EMBL" id="CP053452">
    <property type="protein sequence ID" value="QJX00729.1"/>
    <property type="molecule type" value="Genomic_DNA"/>
</dbReference>
<feature type="transmembrane region" description="Helical" evidence="8">
    <location>
        <begin position="332"/>
        <end position="352"/>
    </location>
</feature>
<feature type="transmembrane region" description="Helical" evidence="8">
    <location>
        <begin position="126"/>
        <end position="151"/>
    </location>
</feature>
<keyword evidence="3" id="KW-0328">Glycosyltransferase</keyword>
<feature type="transmembrane region" description="Helical" evidence="8">
    <location>
        <begin position="364"/>
        <end position="384"/>
    </location>
</feature>
<evidence type="ECO:0000256" key="8">
    <source>
        <dbReference type="SAM" id="Phobius"/>
    </source>
</evidence>
<reference evidence="10" key="1">
    <citation type="submission" date="2020-05" db="EMBL/GenBank/DDBJ databases">
        <title>Frigoriglobus tundricola gen. nov., sp. nov., a psychrotolerant cellulolytic planctomycete of the family Gemmataceae with two divergent copies of 16S rRNA gene.</title>
        <authorList>
            <person name="Kulichevskaya I.S."/>
            <person name="Ivanova A.A."/>
            <person name="Naumoff D.G."/>
            <person name="Beletsky A.V."/>
            <person name="Rijpstra W.I.C."/>
            <person name="Sinninghe Damste J.S."/>
            <person name="Mardanov A.V."/>
            <person name="Ravin N.V."/>
            <person name="Dedysh S.N."/>
        </authorList>
    </citation>
    <scope>NUCLEOTIDE SEQUENCE [LARGE SCALE GENOMIC DNA]</scope>
    <source>
        <strain evidence="10">PL17</strain>
    </source>
</reference>
<feature type="transmembrane region" description="Helical" evidence="8">
    <location>
        <begin position="51"/>
        <end position="73"/>
    </location>
</feature>
<dbReference type="GO" id="GO:0005886">
    <property type="term" value="C:plasma membrane"/>
    <property type="evidence" value="ECO:0007669"/>
    <property type="project" value="UniProtKB-SubCell"/>
</dbReference>